<evidence type="ECO:0000313" key="1">
    <source>
        <dbReference type="EMBL" id="OQO89327.1"/>
    </source>
</evidence>
<comment type="caution">
    <text evidence="1">The sequence shown here is derived from an EMBL/GenBank/DDBJ whole genome shotgun (WGS) entry which is preliminary data.</text>
</comment>
<dbReference type="RefSeq" id="WP_081194704.1">
    <property type="nucleotide sequence ID" value="NZ_MWIH01000009.1"/>
</dbReference>
<accession>A0A1V8ZWJ7</accession>
<name>A0A1V8ZWJ7_SACPI</name>
<organism evidence="1 2">
    <name type="scientific">Saccharomonospora piscinae</name>
    <dbReference type="NCBI Taxonomy" id="687388"/>
    <lineage>
        <taxon>Bacteria</taxon>
        <taxon>Bacillati</taxon>
        <taxon>Actinomycetota</taxon>
        <taxon>Actinomycetes</taxon>
        <taxon>Pseudonocardiales</taxon>
        <taxon>Pseudonocardiaceae</taxon>
        <taxon>Saccharomonospora</taxon>
    </lineage>
</organism>
<dbReference type="Proteomes" id="UP000192591">
    <property type="component" value="Unassembled WGS sequence"/>
</dbReference>
<reference evidence="1 2" key="1">
    <citation type="submission" date="2017-02" db="EMBL/GenBank/DDBJ databases">
        <title>Draft genome of Saccharomonospora sp. 154.</title>
        <authorList>
            <person name="Alonso-Carmona G.S."/>
            <person name="De La Haba R."/>
            <person name="Vera-Gargallo B."/>
            <person name="Sandoval-Trujillo A.H."/>
            <person name="Ramirez-Duran N."/>
            <person name="Ventosa A."/>
        </authorList>
    </citation>
    <scope>NUCLEOTIDE SEQUENCE [LARGE SCALE GENOMIC DNA]</scope>
    <source>
        <strain evidence="1 2">LRS4.154</strain>
    </source>
</reference>
<dbReference type="EMBL" id="MWIH01000009">
    <property type="protein sequence ID" value="OQO89327.1"/>
    <property type="molecule type" value="Genomic_DNA"/>
</dbReference>
<evidence type="ECO:0000313" key="2">
    <source>
        <dbReference type="Proteomes" id="UP000192591"/>
    </source>
</evidence>
<dbReference type="STRING" id="1962155.B1813_20475"/>
<gene>
    <name evidence="1" type="ORF">B1813_20475</name>
</gene>
<protein>
    <submittedName>
        <fullName evidence="1">Uncharacterized protein</fullName>
    </submittedName>
</protein>
<dbReference type="AlphaFoldDB" id="A0A1V8ZWJ7"/>
<keyword evidence="2" id="KW-1185">Reference proteome</keyword>
<proteinExistence type="predicted"/>
<sequence>MDEIENPEVTGTADVAPESAAVTVDCARCLFRESHCARCVVSVVVAGSRPLRWNREEVRAIGLLADAGMVPPLRHAA</sequence>